<dbReference type="RefSeq" id="WP_332863835.1">
    <property type="nucleotide sequence ID" value="NZ_JBAFSM010000006.1"/>
</dbReference>
<dbReference type="GO" id="GO:0009036">
    <property type="term" value="F:type II site-specific deoxyribonuclease activity"/>
    <property type="evidence" value="ECO:0007669"/>
    <property type="project" value="InterPro"/>
</dbReference>
<accession>A0AAW9QUU3</accession>
<dbReference type="InterPro" id="IPR007636">
    <property type="entry name" value="Restrct_endonuc_II_XhoI"/>
</dbReference>
<keyword evidence="3" id="KW-1185">Reference proteome</keyword>
<dbReference type="Proteomes" id="UP001328733">
    <property type="component" value="Unassembled WGS sequence"/>
</dbReference>
<protein>
    <submittedName>
        <fullName evidence="2">PaeR7I family type II restriction endonuclease</fullName>
    </submittedName>
</protein>
<name>A0AAW9QUU3_9CHRO</name>
<evidence type="ECO:0000256" key="1">
    <source>
        <dbReference type="SAM" id="MobiDB-lite"/>
    </source>
</evidence>
<dbReference type="GO" id="GO:0009307">
    <property type="term" value="P:DNA restriction-modification system"/>
    <property type="evidence" value="ECO:0007669"/>
    <property type="project" value="InterPro"/>
</dbReference>
<proteinExistence type="predicted"/>
<comment type="caution">
    <text evidence="2">The sequence shown here is derived from an EMBL/GenBank/DDBJ whole genome shotgun (WGS) entry which is preliminary data.</text>
</comment>
<keyword evidence="2" id="KW-0378">Hydrolase</keyword>
<evidence type="ECO:0000313" key="3">
    <source>
        <dbReference type="Proteomes" id="UP001328733"/>
    </source>
</evidence>
<sequence>MNTLENFEELIQEAIECFWDTRKRQGEKQETSGKKDMGNRGNVTGGKHMEGFEHLVVRIARECGISENSIFYSQNVELPGYFRPTKKWDLLIVDDGFLVAAIEFKSHTGPSFGNNFNNRTEEAIGTAQDLWVAYRERAIRSILRPWLGYLLLLEDHPDSTKPRKPKEPHFAVFPEFKGPSPEYPGSSYAKRYEELLLRLIYERLYDSCCLLLSSATSPYTTIEPNETLMAKHFFSMLTGHLATYVKMKNE</sequence>
<dbReference type="Pfam" id="PF04555">
    <property type="entry name" value="XhoI"/>
    <property type="match status" value="1"/>
</dbReference>
<reference evidence="2 3" key="1">
    <citation type="submission" date="2024-01" db="EMBL/GenBank/DDBJ databases">
        <title>Genomic insights into the taxonomy and metabolism of the cyanobacterium Pannus brasiliensis CCIBt3594.</title>
        <authorList>
            <person name="Machado M."/>
            <person name="Botero N.B."/>
            <person name="Andreote A.P.D."/>
            <person name="Feitosa A.M.T."/>
            <person name="Popin R."/>
            <person name="Sivonen K."/>
            <person name="Fiore M.F."/>
        </authorList>
    </citation>
    <scope>NUCLEOTIDE SEQUENCE [LARGE SCALE GENOMIC DNA]</scope>
    <source>
        <strain evidence="2 3">CCIBt3594</strain>
    </source>
</reference>
<keyword evidence="2" id="KW-0540">Nuclease</keyword>
<evidence type="ECO:0000313" key="2">
    <source>
        <dbReference type="EMBL" id="MEG3436379.1"/>
    </source>
</evidence>
<dbReference type="GO" id="GO:0003677">
    <property type="term" value="F:DNA binding"/>
    <property type="evidence" value="ECO:0007669"/>
    <property type="project" value="InterPro"/>
</dbReference>
<gene>
    <name evidence="2" type="ORF">V0288_04535</name>
</gene>
<keyword evidence="2" id="KW-0255">Endonuclease</keyword>
<organism evidence="2 3">
    <name type="scientific">Pannus brasiliensis CCIBt3594</name>
    <dbReference type="NCBI Taxonomy" id="1427578"/>
    <lineage>
        <taxon>Bacteria</taxon>
        <taxon>Bacillati</taxon>
        <taxon>Cyanobacteriota</taxon>
        <taxon>Cyanophyceae</taxon>
        <taxon>Oscillatoriophycideae</taxon>
        <taxon>Chroococcales</taxon>
        <taxon>Microcystaceae</taxon>
        <taxon>Pannus</taxon>
    </lineage>
</organism>
<feature type="region of interest" description="Disordered" evidence="1">
    <location>
        <begin position="25"/>
        <end position="44"/>
    </location>
</feature>
<dbReference type="AlphaFoldDB" id="A0AAW9QUU3"/>
<feature type="compositionally biased region" description="Basic and acidic residues" evidence="1">
    <location>
        <begin position="25"/>
        <end position="38"/>
    </location>
</feature>
<dbReference type="EMBL" id="JBAFSM010000006">
    <property type="protein sequence ID" value="MEG3436379.1"/>
    <property type="molecule type" value="Genomic_DNA"/>
</dbReference>